<keyword evidence="2" id="KW-1185">Reference proteome</keyword>
<organism evidence="1 2">
    <name type="scientific">Rickettsia tamurae subsp. buchneri</name>
    <dbReference type="NCBI Taxonomy" id="1462938"/>
    <lineage>
        <taxon>Bacteria</taxon>
        <taxon>Pseudomonadati</taxon>
        <taxon>Pseudomonadota</taxon>
        <taxon>Alphaproteobacteria</taxon>
        <taxon>Rickettsiales</taxon>
        <taxon>Rickettsiaceae</taxon>
        <taxon>Rickettsieae</taxon>
        <taxon>Rickettsia</taxon>
        <taxon>spotted fever group</taxon>
    </lineage>
</organism>
<dbReference type="Pfam" id="PF06986">
    <property type="entry name" value="F_T4SS_TraN"/>
    <property type="match status" value="1"/>
</dbReference>
<gene>
    <name evidence="1" type="ORF">REISMN_02660</name>
</gene>
<dbReference type="InterPro" id="IPR014121">
    <property type="entry name" value="TraN_Ftype"/>
</dbReference>
<proteinExistence type="predicted"/>
<dbReference type="AlphaFoldDB" id="A0A8E0WMB1"/>
<evidence type="ECO:0000313" key="1">
    <source>
        <dbReference type="EMBL" id="KDO03255.1"/>
    </source>
</evidence>
<dbReference type="EMBL" id="JFKF01000046">
    <property type="protein sequence ID" value="KDO03255.1"/>
    <property type="molecule type" value="Genomic_DNA"/>
</dbReference>
<sequence length="185" mass="21351">MFHFSTIPEIARLNYQYREKIKEFREKGEYWQVTTEEAEKLAEANECHEINRVCLDAGNKTFSDKYIINRPCWQEKISYQCYSEPQAGCKHLKSQGCQLENSTCLKRHGNICLLWQRNYRCFSEKKHLSSSLAGATIFCLGGDCHTPTIVPNNDIANIGQLAMLNEMKKDMQINPISVFKVESNS</sequence>
<dbReference type="Proteomes" id="UP000027161">
    <property type="component" value="Unassembled WGS sequence"/>
</dbReference>
<reference evidence="1 2" key="1">
    <citation type="submission" date="2014-02" db="EMBL/GenBank/DDBJ databases">
        <title>Draft genome sequence of Rickettsia buchneri sp. nov. ISO7T.</title>
        <authorList>
            <person name="Felsheim R.F."/>
            <person name="Kurtti T.J."/>
            <person name="Munderloh U.G."/>
        </authorList>
    </citation>
    <scope>NUCLEOTIDE SEQUENCE [LARGE SCALE GENOMIC DNA]</scope>
    <source>
        <strain evidence="1 2">ISO7</strain>
    </source>
</reference>
<name>A0A8E0WMB1_9RICK</name>
<protein>
    <submittedName>
        <fullName evidence="1">Conjugal transfer mating pair stabilization protein TraN</fullName>
    </submittedName>
</protein>
<evidence type="ECO:0000313" key="2">
    <source>
        <dbReference type="Proteomes" id="UP000027161"/>
    </source>
</evidence>
<dbReference type="RefSeq" id="WP_256377120.1">
    <property type="nucleotide sequence ID" value="NZ_CP113531.1"/>
</dbReference>
<comment type="caution">
    <text evidence="1">The sequence shown here is derived from an EMBL/GenBank/DDBJ whole genome shotgun (WGS) entry which is preliminary data.</text>
</comment>
<accession>A0A8E0WMB1</accession>